<dbReference type="GeneID" id="58767970"/>
<comment type="caution">
    <text evidence="1">The sequence shown here is derived from an EMBL/GenBank/DDBJ whole genome shotgun (WGS) entry which is preliminary data.</text>
</comment>
<evidence type="ECO:0000313" key="1">
    <source>
        <dbReference type="EMBL" id="MBA6065011.1"/>
    </source>
</evidence>
<accession>A0A135NK08</accession>
<protein>
    <submittedName>
        <fullName evidence="1">Uncharacterized protein</fullName>
    </submittedName>
</protein>
<dbReference type="RefSeq" id="WP_062364484.1">
    <property type="nucleotide sequence ID" value="NZ_BQIL01000011.1"/>
</dbReference>
<proteinExistence type="predicted"/>
<reference evidence="1 2" key="1">
    <citation type="submission" date="2020-07" db="EMBL/GenBank/DDBJ databases">
        <title>Diversity of carbapenemase encoding genes among Pseudomonas putida group clinical isolates in a tertiary Brazilian hospital.</title>
        <authorList>
            <person name="Alberto-Lei F."/>
            <person name="Nodari C.S."/>
            <person name="Streling A.P."/>
            <person name="Paulino J.T."/>
            <person name="Bessa-Neto F.O."/>
            <person name="Cayo R."/>
            <person name="Gales A.C."/>
        </authorList>
    </citation>
    <scope>NUCLEOTIDE SEQUENCE [LARGE SCALE GENOMIC DNA]</scope>
    <source>
        <strain evidence="1 2">14802</strain>
    </source>
</reference>
<dbReference type="STRING" id="1388763.O165_004800"/>
<name>A0A135NK08_9PSED</name>
<evidence type="ECO:0000313" key="2">
    <source>
        <dbReference type="Proteomes" id="UP000541770"/>
    </source>
</evidence>
<dbReference type="Proteomes" id="UP000541770">
    <property type="component" value="Unassembled WGS sequence"/>
</dbReference>
<dbReference type="AlphaFoldDB" id="A0A135NK08"/>
<organism evidence="1 2">
    <name type="scientific">Pseudomonas mosselii</name>
    <dbReference type="NCBI Taxonomy" id="78327"/>
    <lineage>
        <taxon>Bacteria</taxon>
        <taxon>Pseudomonadati</taxon>
        <taxon>Pseudomonadota</taxon>
        <taxon>Gammaproteobacteria</taxon>
        <taxon>Pseudomonadales</taxon>
        <taxon>Pseudomonadaceae</taxon>
        <taxon>Pseudomonas</taxon>
    </lineage>
</organism>
<sequence>MSEDELVSRRHPVQEDMPMQQRVWRFERVGWYVLVTMVLLALAGLFGNGPLSDAEVVSQDGRVRVEYQRLSRSGTTDSLFITVQGTPGQPVEVQLAGSLLRDASIETLQPEPQRSMSHGQAMLFQLGTRQDGVATLYLTLRSEHVGTLEGSVRAGPKSAVRFSTFLYP</sequence>
<gene>
    <name evidence="1" type="ORF">H4C75_09560</name>
</gene>
<dbReference type="EMBL" id="JACGDE010000005">
    <property type="protein sequence ID" value="MBA6065011.1"/>
    <property type="molecule type" value="Genomic_DNA"/>
</dbReference>